<feature type="region of interest" description="Disordered" evidence="1">
    <location>
        <begin position="1"/>
        <end position="75"/>
    </location>
</feature>
<evidence type="ECO:0000313" key="2">
    <source>
        <dbReference type="EMBL" id="TCO16259.1"/>
    </source>
</evidence>
<organism evidence="2 3">
    <name type="scientific">Camelimonas lactis</name>
    <dbReference type="NCBI Taxonomy" id="659006"/>
    <lineage>
        <taxon>Bacteria</taxon>
        <taxon>Pseudomonadati</taxon>
        <taxon>Pseudomonadota</taxon>
        <taxon>Alphaproteobacteria</taxon>
        <taxon>Hyphomicrobiales</taxon>
        <taxon>Chelatococcaceae</taxon>
        <taxon>Camelimonas</taxon>
    </lineage>
</organism>
<feature type="compositionally biased region" description="Gly residues" evidence="1">
    <location>
        <begin position="7"/>
        <end position="17"/>
    </location>
</feature>
<dbReference type="OrthoDB" id="4563254at2"/>
<evidence type="ECO:0000256" key="1">
    <source>
        <dbReference type="SAM" id="MobiDB-lite"/>
    </source>
</evidence>
<keyword evidence="3" id="KW-1185">Reference proteome</keyword>
<feature type="compositionally biased region" description="Basic and acidic residues" evidence="1">
    <location>
        <begin position="56"/>
        <end position="75"/>
    </location>
</feature>
<dbReference type="EMBL" id="SLWL01000001">
    <property type="protein sequence ID" value="TCO16259.1"/>
    <property type="molecule type" value="Genomic_DNA"/>
</dbReference>
<accession>A0A4R2GYA1</accession>
<proteinExistence type="predicted"/>
<comment type="caution">
    <text evidence="2">The sequence shown here is derived from an EMBL/GenBank/DDBJ whole genome shotgun (WGS) entry which is preliminary data.</text>
</comment>
<dbReference type="RefSeq" id="WP_132002435.1">
    <property type="nucleotide sequence ID" value="NZ_JBHUNN010000002.1"/>
</dbReference>
<dbReference type="Proteomes" id="UP000294881">
    <property type="component" value="Unassembled WGS sequence"/>
</dbReference>
<protein>
    <submittedName>
        <fullName evidence="2">Stress-induced acidophilic repeat protein</fullName>
    </submittedName>
</protein>
<dbReference type="InterPro" id="IPR019626">
    <property type="entry name" value="Stress-induced_KGG_rpt"/>
</dbReference>
<sequence>MANQQGGKQGGGEGRGFAGMDDQKQREISAKGGASVPAGERSFSRDRELASQAGRKGGEHSHGGGRGAHDRGGQR</sequence>
<dbReference type="AlphaFoldDB" id="A0A4R2GYA1"/>
<evidence type="ECO:0000313" key="3">
    <source>
        <dbReference type="Proteomes" id="UP000294881"/>
    </source>
</evidence>
<reference evidence="2 3" key="1">
    <citation type="submission" date="2019-03" db="EMBL/GenBank/DDBJ databases">
        <title>Genomic Encyclopedia of Type Strains, Phase IV (KMG-IV): sequencing the most valuable type-strain genomes for metagenomic binning, comparative biology and taxonomic classification.</title>
        <authorList>
            <person name="Goeker M."/>
        </authorList>
    </citation>
    <scope>NUCLEOTIDE SEQUENCE [LARGE SCALE GENOMIC DNA]</scope>
    <source>
        <strain evidence="2 3">DSM 22958</strain>
    </source>
</reference>
<name>A0A4R2GYA1_9HYPH</name>
<gene>
    <name evidence="2" type="ORF">EV666_101512</name>
</gene>
<dbReference type="Pfam" id="PF10685">
    <property type="entry name" value="KGG"/>
    <property type="match status" value="2"/>
</dbReference>